<comment type="caution">
    <text evidence="2">The sequence shown here is derived from an EMBL/GenBank/DDBJ whole genome shotgun (WGS) entry which is preliminary data.</text>
</comment>
<dbReference type="GO" id="GO:0016491">
    <property type="term" value="F:oxidoreductase activity"/>
    <property type="evidence" value="ECO:0007669"/>
    <property type="project" value="InterPro"/>
</dbReference>
<reference evidence="2 3" key="1">
    <citation type="submission" date="2018-04" db="EMBL/GenBank/DDBJ databases">
        <title>Genomic Encyclopedia of Archaeal and Bacterial Type Strains, Phase II (KMG-II): from individual species to whole genera.</title>
        <authorList>
            <person name="Goeker M."/>
        </authorList>
    </citation>
    <scope>NUCLEOTIDE SEQUENCE [LARGE SCALE GENOMIC DNA]</scope>
    <source>
        <strain evidence="2 3">DSM 23382</strain>
    </source>
</reference>
<evidence type="ECO:0000313" key="2">
    <source>
        <dbReference type="EMBL" id="PTW62787.1"/>
    </source>
</evidence>
<evidence type="ECO:0000313" key="3">
    <source>
        <dbReference type="Proteomes" id="UP000244081"/>
    </source>
</evidence>
<proteinExistence type="predicted"/>
<feature type="domain" description="NADPH-dependent FMN reductase-like" evidence="1">
    <location>
        <begin position="4"/>
        <end position="159"/>
    </location>
</feature>
<dbReference type="AlphaFoldDB" id="A0A2T5VG99"/>
<dbReference type="InterPro" id="IPR050712">
    <property type="entry name" value="NAD(P)H-dep_reductase"/>
</dbReference>
<dbReference type="GO" id="GO:0010181">
    <property type="term" value="F:FMN binding"/>
    <property type="evidence" value="ECO:0007669"/>
    <property type="project" value="TreeGrafter"/>
</dbReference>
<dbReference type="EMBL" id="QAYG01000001">
    <property type="protein sequence ID" value="PTW62787.1"/>
    <property type="molecule type" value="Genomic_DNA"/>
</dbReference>
<accession>A0A2T5VG99</accession>
<dbReference type="PANTHER" id="PTHR30543">
    <property type="entry name" value="CHROMATE REDUCTASE"/>
    <property type="match status" value="1"/>
</dbReference>
<dbReference type="InterPro" id="IPR005025">
    <property type="entry name" value="FMN_Rdtase-like_dom"/>
</dbReference>
<name>A0A2T5VG99_9HYPH</name>
<dbReference type="Proteomes" id="UP000244081">
    <property type="component" value="Unassembled WGS sequence"/>
</dbReference>
<keyword evidence="3" id="KW-1185">Reference proteome</keyword>
<dbReference type="PANTHER" id="PTHR30543:SF21">
    <property type="entry name" value="NAD(P)H-DEPENDENT FMN REDUCTASE LOT6"/>
    <property type="match status" value="1"/>
</dbReference>
<dbReference type="OrthoDB" id="9812295at2"/>
<dbReference type="RefSeq" id="WP_107988302.1">
    <property type="nucleotide sequence ID" value="NZ_QAYG01000001.1"/>
</dbReference>
<evidence type="ECO:0000259" key="1">
    <source>
        <dbReference type="Pfam" id="PF03358"/>
    </source>
</evidence>
<dbReference type="InterPro" id="IPR029039">
    <property type="entry name" value="Flavoprotein-like_sf"/>
</dbReference>
<protein>
    <submittedName>
        <fullName evidence="2">NAD(P)H-dependent FMN reductase</fullName>
    </submittedName>
</protein>
<dbReference type="Gene3D" id="3.40.50.360">
    <property type="match status" value="1"/>
</dbReference>
<dbReference type="Pfam" id="PF03358">
    <property type="entry name" value="FMN_red"/>
    <property type="match status" value="1"/>
</dbReference>
<sequence length="194" mass="21057">MRHPRILVFAGSTRGGSINARLAAAAVKELALADAEVTRISLADYPLPIYNGDLEDEHGVPEPAKRLVRHFLSHHGILVVTPEYNASIPALLKNTLDWMSRRGAAGQPYESPFRNRVFAISAATNGQFGGIRALMALRPILELGLGATVIPEQLALARAENGFGENGSLLDEHDAGSLRRVTTRLIEEAVRYTL</sequence>
<dbReference type="GO" id="GO:0005829">
    <property type="term" value="C:cytosol"/>
    <property type="evidence" value="ECO:0007669"/>
    <property type="project" value="TreeGrafter"/>
</dbReference>
<organism evidence="2 3">
    <name type="scientific">Breoghania corrubedonensis</name>
    <dbReference type="NCBI Taxonomy" id="665038"/>
    <lineage>
        <taxon>Bacteria</taxon>
        <taxon>Pseudomonadati</taxon>
        <taxon>Pseudomonadota</taxon>
        <taxon>Alphaproteobacteria</taxon>
        <taxon>Hyphomicrobiales</taxon>
        <taxon>Stappiaceae</taxon>
        <taxon>Breoghania</taxon>
    </lineage>
</organism>
<dbReference type="SUPFAM" id="SSF52218">
    <property type="entry name" value="Flavoproteins"/>
    <property type="match status" value="1"/>
</dbReference>
<gene>
    <name evidence="2" type="ORF">C8N35_101835</name>
</gene>